<dbReference type="PANTHER" id="PTHR24096:SF149">
    <property type="entry name" value="AMP-BINDING DOMAIN-CONTAINING PROTEIN-RELATED"/>
    <property type="match status" value="1"/>
</dbReference>
<dbReference type="EMBL" id="JARPUR010000007">
    <property type="protein sequence ID" value="KAK4873029.1"/>
    <property type="molecule type" value="Genomic_DNA"/>
</dbReference>
<evidence type="ECO:0000256" key="2">
    <source>
        <dbReference type="ARBA" id="ARBA00006432"/>
    </source>
</evidence>
<name>A0AAN7SC43_9COLE</name>
<feature type="domain" description="AMP-binding enzyme C-terminal" evidence="6">
    <location>
        <begin position="954"/>
        <end position="1030"/>
    </location>
</feature>
<feature type="domain" description="AMP-binding enzyme C-terminal" evidence="6">
    <location>
        <begin position="449"/>
        <end position="505"/>
    </location>
</feature>
<evidence type="ECO:0000259" key="5">
    <source>
        <dbReference type="Pfam" id="PF00501"/>
    </source>
</evidence>
<proteinExistence type="inferred from homology"/>
<dbReference type="AlphaFoldDB" id="A0AAN7SC43"/>
<evidence type="ECO:0000256" key="4">
    <source>
        <dbReference type="ARBA" id="ARBA00023140"/>
    </source>
</evidence>
<comment type="similarity">
    <text evidence="2">Belongs to the ATP-dependent AMP-binding enzyme family.</text>
</comment>
<keyword evidence="4" id="KW-0576">Peroxisome</keyword>
<dbReference type="Proteomes" id="UP001353858">
    <property type="component" value="Unassembled WGS sequence"/>
</dbReference>
<dbReference type="Pfam" id="PF00501">
    <property type="entry name" value="AMP-binding"/>
    <property type="match status" value="2"/>
</dbReference>
<dbReference type="GO" id="GO:0005777">
    <property type="term" value="C:peroxisome"/>
    <property type="evidence" value="ECO:0007669"/>
    <property type="project" value="UniProtKB-SubCell"/>
</dbReference>
<sequence length="1045" mass="117639">MNLTGDNDDDKIIHVPKSDYVPDPRGLGYTLFYCMQKYKDKIAQIDGITGEKDTYASLLQRCVQTALKMRCLGVTSNDIISTCTFNHLNSCVPYLATLFLGAKIANFDPTLSLEDIVHLMKQVTPKIVFVIPESLDLIKNAIKKLNKQIYIVVFDSIDEHTSFFEFLKPSKEESEFKPYETADLKETAIIFFSSGTSGLPKGICISHYGFMHQQMNLANMGFCLDITFGFVSLYWITPSAFLSTTIFKGGARLIIPKFDASTIWTAIDKFKPTFVYAIPIHYLTLYDSKPVNVDVSSVKQVLVGGGQLLKDQILKIRSMYPKSLLCGAYGQTEMAALISISRPNQENFEKIVSANPTSCGVGVPGISYKVVDIDTEEILGPNQQGELRLKTDYCLNGYYNMDASDCWDKDGWYRTYDLVYYDENKCFYVVDRLKEFLKFQSWHVPPSLLEDVLMTHQEVENAVVIGVPHDIDECHFTGLVVLQNPNSKVTPEELEKFVEDRVDDRKRLRGTENEDKIIHVPKSDYVPDPRGLGYTLFDCMQKHKDKTAQIDAITGEIDTYASLLQRCVRTALKMRSLGITPNDIVSTCTFNHLDSCVPFIATLFLGAKVSNFDPTLSLQDTTHLMKQVTPKIIFVLPEALNLIEDAIKGLDKQIQIVVFGSSDKHSSFSEFLKPSSEESEFKPHEIGDLKETAIIFFSSGTSGLPKGICISHYGFMHQQMNLANMGFCLDINLSFSSLYWITPSSFLAATIFAGGARLIVPKFEASLVWTAIEKFKPTHIFGIPFHYLSLYEAMPLKVDVSSVKHIGVGGGHLLKDQILTIRSMFPGAQLCGGYGQTEMAVLIAIFAPNHAGFEKFSLAKPTSCGFGVPGISYKVVDIETEEILGPNQQGELRLKTDYCLTGYYNLDSSDCWDKDGWYRTNDLVYYDEDKCFYVVDRLKEFLKFQSWHVPPSILESILVAHPDVANAVIIGLPHDRDECHLMALVVLKNPNSKVTPKELEKYVEERVDDRKRLRGGVKIVEKIPLTETGKVQRRKIRDMHLRGEI</sequence>
<dbReference type="InterPro" id="IPR000873">
    <property type="entry name" value="AMP-dep_synth/lig_dom"/>
</dbReference>
<dbReference type="PROSITE" id="PS00455">
    <property type="entry name" value="AMP_BINDING"/>
    <property type="match status" value="2"/>
</dbReference>
<dbReference type="GO" id="GO:0016405">
    <property type="term" value="F:CoA-ligase activity"/>
    <property type="evidence" value="ECO:0007669"/>
    <property type="project" value="TreeGrafter"/>
</dbReference>
<keyword evidence="3" id="KW-0436">Ligase</keyword>
<accession>A0AAN7SC43</accession>
<protein>
    <recommendedName>
        <fullName evidence="9">Luciferin 4-monooxygenase</fullName>
    </recommendedName>
</protein>
<dbReference type="InterPro" id="IPR042099">
    <property type="entry name" value="ANL_N_sf"/>
</dbReference>
<gene>
    <name evidence="7" type="ORF">RN001_015058</name>
</gene>
<reference evidence="8" key="1">
    <citation type="submission" date="2023-01" db="EMBL/GenBank/DDBJ databases">
        <title>Key to firefly adult light organ development and bioluminescence: homeobox transcription factors regulate luciferase expression and transportation to peroxisome.</title>
        <authorList>
            <person name="Fu X."/>
        </authorList>
    </citation>
    <scope>NUCLEOTIDE SEQUENCE [LARGE SCALE GENOMIC DNA]</scope>
</reference>
<evidence type="ECO:0000313" key="8">
    <source>
        <dbReference type="Proteomes" id="UP001353858"/>
    </source>
</evidence>
<dbReference type="InterPro" id="IPR045851">
    <property type="entry name" value="AMP-bd_C_sf"/>
</dbReference>
<feature type="domain" description="AMP-dependent synthetase/ligase" evidence="5">
    <location>
        <begin position="35"/>
        <end position="399"/>
    </location>
</feature>
<dbReference type="Pfam" id="PF13193">
    <property type="entry name" value="AMP-binding_C"/>
    <property type="match status" value="2"/>
</dbReference>
<comment type="subcellular location">
    <subcellularLocation>
        <location evidence="1">Peroxisome</location>
    </subcellularLocation>
</comment>
<feature type="domain" description="AMP-dependent synthetase/ligase" evidence="5">
    <location>
        <begin position="540"/>
        <end position="904"/>
    </location>
</feature>
<evidence type="ECO:0000256" key="3">
    <source>
        <dbReference type="ARBA" id="ARBA00022598"/>
    </source>
</evidence>
<dbReference type="PANTHER" id="PTHR24096">
    <property type="entry name" value="LONG-CHAIN-FATTY-ACID--COA LIGASE"/>
    <property type="match status" value="1"/>
</dbReference>
<keyword evidence="8" id="KW-1185">Reference proteome</keyword>
<evidence type="ECO:0000259" key="6">
    <source>
        <dbReference type="Pfam" id="PF13193"/>
    </source>
</evidence>
<evidence type="ECO:0000256" key="1">
    <source>
        <dbReference type="ARBA" id="ARBA00004275"/>
    </source>
</evidence>
<dbReference type="SUPFAM" id="SSF56801">
    <property type="entry name" value="Acetyl-CoA synthetase-like"/>
    <property type="match status" value="2"/>
</dbReference>
<dbReference type="InterPro" id="IPR025110">
    <property type="entry name" value="AMP-bd_C"/>
</dbReference>
<evidence type="ECO:0008006" key="9">
    <source>
        <dbReference type="Google" id="ProtNLM"/>
    </source>
</evidence>
<organism evidence="7 8">
    <name type="scientific">Aquatica leii</name>
    <dbReference type="NCBI Taxonomy" id="1421715"/>
    <lineage>
        <taxon>Eukaryota</taxon>
        <taxon>Metazoa</taxon>
        <taxon>Ecdysozoa</taxon>
        <taxon>Arthropoda</taxon>
        <taxon>Hexapoda</taxon>
        <taxon>Insecta</taxon>
        <taxon>Pterygota</taxon>
        <taxon>Neoptera</taxon>
        <taxon>Endopterygota</taxon>
        <taxon>Coleoptera</taxon>
        <taxon>Polyphaga</taxon>
        <taxon>Elateriformia</taxon>
        <taxon>Elateroidea</taxon>
        <taxon>Lampyridae</taxon>
        <taxon>Luciolinae</taxon>
        <taxon>Aquatica</taxon>
    </lineage>
</organism>
<dbReference type="Gene3D" id="3.30.300.30">
    <property type="match status" value="2"/>
</dbReference>
<comment type="caution">
    <text evidence="7">The sequence shown here is derived from an EMBL/GenBank/DDBJ whole genome shotgun (WGS) entry which is preliminary data.</text>
</comment>
<dbReference type="InterPro" id="IPR020845">
    <property type="entry name" value="AMP-binding_CS"/>
</dbReference>
<dbReference type="Gene3D" id="3.40.50.12780">
    <property type="entry name" value="N-terminal domain of ligase-like"/>
    <property type="match status" value="2"/>
</dbReference>
<evidence type="ECO:0000313" key="7">
    <source>
        <dbReference type="EMBL" id="KAK4873029.1"/>
    </source>
</evidence>